<evidence type="ECO:0000256" key="3">
    <source>
        <dbReference type="ARBA" id="ARBA00022833"/>
    </source>
</evidence>
<organism evidence="9">
    <name type="scientific">Ananas comosus var. bracteatus</name>
    <name type="common">red pineapple</name>
    <dbReference type="NCBI Taxonomy" id="296719"/>
    <lineage>
        <taxon>Eukaryota</taxon>
        <taxon>Viridiplantae</taxon>
        <taxon>Streptophyta</taxon>
        <taxon>Embryophyta</taxon>
        <taxon>Tracheophyta</taxon>
        <taxon>Spermatophyta</taxon>
        <taxon>Magnoliopsida</taxon>
        <taxon>Liliopsida</taxon>
        <taxon>Poales</taxon>
        <taxon>Bromeliaceae</taxon>
        <taxon>Bromelioideae</taxon>
        <taxon>Ananas</taxon>
    </lineage>
</organism>
<feature type="chain" id="PRO_5027964900" description="C3H1-type domain-containing protein" evidence="7">
    <location>
        <begin position="18"/>
        <end position="405"/>
    </location>
</feature>
<dbReference type="SMART" id="SM00356">
    <property type="entry name" value="ZnF_C3H1"/>
    <property type="match status" value="2"/>
</dbReference>
<feature type="zinc finger region" description="C3H1-type" evidence="5">
    <location>
        <begin position="216"/>
        <end position="244"/>
    </location>
</feature>
<accession>A0A6V7PT05</accession>
<name>A0A6V7PT05_ANACO</name>
<evidence type="ECO:0000256" key="4">
    <source>
        <dbReference type="ARBA" id="ARBA00023125"/>
    </source>
</evidence>
<keyword evidence="1 5" id="KW-0479">Metal-binding</keyword>
<feature type="domain" description="C3H1-type" evidence="8">
    <location>
        <begin position="216"/>
        <end position="244"/>
    </location>
</feature>
<dbReference type="InterPro" id="IPR000571">
    <property type="entry name" value="Znf_CCCH"/>
</dbReference>
<feature type="signal peptide" evidence="7">
    <location>
        <begin position="1"/>
        <end position="17"/>
    </location>
</feature>
<protein>
    <recommendedName>
        <fullName evidence="8">C3H1-type domain-containing protein</fullName>
    </recommendedName>
</protein>
<keyword evidence="4" id="KW-0238">DNA-binding</keyword>
<feature type="compositionally biased region" description="Basic residues" evidence="6">
    <location>
        <begin position="109"/>
        <end position="125"/>
    </location>
</feature>
<evidence type="ECO:0000256" key="7">
    <source>
        <dbReference type="SAM" id="SignalP"/>
    </source>
</evidence>
<sequence>MRHRGASIAAQCPYVATFCRLLVLWSSSYAPKRGYCRSTARTNPSTHVALLMHYDPLSLPPEIQINNNGDQRRKLRESDGAHSAVACARGSDGPDGPLRPGERRDVPRQHRRRVPVRPRRGRARRAPPLARPSAAALRRRIVRLVVVVVVVGGGGEEEEEEEWEEDSWEVYASTDGFRMYEFKVRACRRRRSHNWTECPFAHPGEKAARRDPRRFTYSGEPCPEFRRRGACERGDACDLAHGVFECWLHPARYRTQPCKDGTACRRPVCFFAHTLAQLRFPLPLPLPPLPPHHTACCSASKSRRRSMKEKRIFSSSPRVEAAMAELRLCKSMPSSWKYRCNAAGFESTSTNTSTSSSSSSSVPSTIVMAPEQQYSWCAEDSVEEESAAAAEMSAPNFDWVSDLLK</sequence>
<dbReference type="InterPro" id="IPR057444">
    <property type="entry name" value="Znf-CCCH_AtC3H23-like"/>
</dbReference>
<reference evidence="9" key="1">
    <citation type="submission" date="2020-07" db="EMBL/GenBank/DDBJ databases">
        <authorList>
            <person name="Lin J."/>
        </authorList>
    </citation>
    <scope>NUCLEOTIDE SEQUENCE</scope>
</reference>
<dbReference type="EMBL" id="LR862152">
    <property type="protein sequence ID" value="CAD1833960.1"/>
    <property type="molecule type" value="Genomic_DNA"/>
</dbReference>
<proteinExistence type="predicted"/>
<dbReference type="GO" id="GO:0003677">
    <property type="term" value="F:DNA binding"/>
    <property type="evidence" value="ECO:0007669"/>
    <property type="project" value="UniProtKB-KW"/>
</dbReference>
<feature type="region of interest" description="Disordered" evidence="6">
    <location>
        <begin position="77"/>
        <end position="130"/>
    </location>
</feature>
<evidence type="ECO:0000256" key="2">
    <source>
        <dbReference type="ARBA" id="ARBA00022771"/>
    </source>
</evidence>
<dbReference type="PANTHER" id="PTHR14493:SF90">
    <property type="entry name" value="ZINC FINGER CCCH DOMAIN-CONTAINING PROTEIN 2"/>
    <property type="match status" value="1"/>
</dbReference>
<gene>
    <name evidence="9" type="ORF">CB5_LOCUS17171</name>
</gene>
<evidence type="ECO:0000256" key="6">
    <source>
        <dbReference type="SAM" id="MobiDB-lite"/>
    </source>
</evidence>
<keyword evidence="3 5" id="KW-0862">Zinc</keyword>
<evidence type="ECO:0000313" key="9">
    <source>
        <dbReference type="EMBL" id="CAD1833960.1"/>
    </source>
</evidence>
<keyword evidence="2 5" id="KW-0863">Zinc-finger</keyword>
<evidence type="ECO:0000256" key="1">
    <source>
        <dbReference type="ARBA" id="ARBA00022723"/>
    </source>
</evidence>
<dbReference type="PROSITE" id="PS50103">
    <property type="entry name" value="ZF_C3H1"/>
    <property type="match status" value="1"/>
</dbReference>
<dbReference type="AlphaFoldDB" id="A0A6V7PT05"/>
<dbReference type="InterPro" id="IPR045234">
    <property type="entry name" value="Unkempt-like"/>
</dbReference>
<dbReference type="PANTHER" id="PTHR14493">
    <property type="entry name" value="UNKEMPT FAMILY MEMBER"/>
    <property type="match status" value="1"/>
</dbReference>
<keyword evidence="7" id="KW-0732">Signal</keyword>
<dbReference type="GO" id="GO:0008270">
    <property type="term" value="F:zinc ion binding"/>
    <property type="evidence" value="ECO:0007669"/>
    <property type="project" value="UniProtKB-KW"/>
</dbReference>
<dbReference type="Gene3D" id="4.10.1000.10">
    <property type="entry name" value="Zinc finger, CCCH-type"/>
    <property type="match status" value="1"/>
</dbReference>
<evidence type="ECO:0000256" key="5">
    <source>
        <dbReference type="PROSITE-ProRule" id="PRU00723"/>
    </source>
</evidence>
<dbReference type="Pfam" id="PF25512">
    <property type="entry name" value="zf-CCCH_AtC3H23"/>
    <property type="match status" value="1"/>
</dbReference>
<evidence type="ECO:0000259" key="8">
    <source>
        <dbReference type="PROSITE" id="PS50103"/>
    </source>
</evidence>